<dbReference type="Gene3D" id="3.40.50.300">
    <property type="entry name" value="P-loop containing nucleotide triphosphate hydrolases"/>
    <property type="match status" value="1"/>
</dbReference>
<dbReference type="PANTHER" id="PTHR13696">
    <property type="entry name" value="P-LOOP CONTAINING NUCLEOSIDE TRIPHOSPHATE HYDROLASE"/>
    <property type="match status" value="1"/>
</dbReference>
<evidence type="ECO:0000313" key="1">
    <source>
        <dbReference type="EMBL" id="TNC49563.1"/>
    </source>
</evidence>
<name>A0A5C4MUE8_9RHOB</name>
<dbReference type="PANTHER" id="PTHR13696:SF96">
    <property type="entry name" value="COBQ_COBB_MIND_PARA NUCLEOTIDE BINDING DOMAIN-CONTAINING PROTEIN"/>
    <property type="match status" value="1"/>
</dbReference>
<sequence>MSIITVATSKGGAGKTTLAQIITGTVAKRGLRVAAIDADYNHSLADWVRTFGRYPITIETELNETKIIPLAERLAETHDLVVIDTAGAAMQATVFAIGCADLVLIPCQLSSADVVEAAKTSHLVQSAAAMTRQEILTRVVLTDYQAKTVVAGHVERELEVCGLKTLETRLHRLVAFKEMTFTGEVPGEGAAAAQANALLSEVVALGALPLPSKELVS</sequence>
<reference evidence="1 2" key="1">
    <citation type="submission" date="2019-06" db="EMBL/GenBank/DDBJ databases">
        <title>YIM 131921 draft genome.</title>
        <authorList>
            <person name="Jiang L."/>
        </authorList>
    </citation>
    <scope>NUCLEOTIDE SEQUENCE [LARGE SCALE GENOMIC DNA]</scope>
    <source>
        <strain evidence="1 2">YIM 131921</strain>
    </source>
</reference>
<proteinExistence type="predicted"/>
<organism evidence="1 2">
    <name type="scientific">Rubellimicrobium rubrum</name>
    <dbReference type="NCBI Taxonomy" id="2585369"/>
    <lineage>
        <taxon>Bacteria</taxon>
        <taxon>Pseudomonadati</taxon>
        <taxon>Pseudomonadota</taxon>
        <taxon>Alphaproteobacteria</taxon>
        <taxon>Rhodobacterales</taxon>
        <taxon>Roseobacteraceae</taxon>
        <taxon>Rubellimicrobium</taxon>
    </lineage>
</organism>
<protein>
    <submittedName>
        <fullName evidence="1">ParA family protein</fullName>
    </submittedName>
</protein>
<dbReference type="EMBL" id="VDFU01000010">
    <property type="protein sequence ID" value="TNC49563.1"/>
    <property type="molecule type" value="Genomic_DNA"/>
</dbReference>
<dbReference type="CDD" id="cd02042">
    <property type="entry name" value="ParAB_family"/>
    <property type="match status" value="1"/>
</dbReference>
<dbReference type="InterPro" id="IPR009744">
    <property type="entry name" value="VirC1"/>
</dbReference>
<dbReference type="RefSeq" id="WP_139076732.1">
    <property type="nucleotide sequence ID" value="NZ_VDFU01000010.1"/>
</dbReference>
<dbReference type="PIRSF" id="PIRSF009320">
    <property type="entry name" value="Nuc_binding_HP_1000"/>
    <property type="match status" value="1"/>
</dbReference>
<comment type="caution">
    <text evidence="1">The sequence shown here is derived from an EMBL/GenBank/DDBJ whole genome shotgun (WGS) entry which is preliminary data.</text>
</comment>
<dbReference type="InterPro" id="IPR027417">
    <property type="entry name" value="P-loop_NTPase"/>
</dbReference>
<dbReference type="InterPro" id="IPR050678">
    <property type="entry name" value="DNA_Partitioning_ATPase"/>
</dbReference>
<keyword evidence="2" id="KW-1185">Reference proteome</keyword>
<accession>A0A5C4MUE8</accession>
<dbReference type="Pfam" id="PF07015">
    <property type="entry name" value="VirC1"/>
    <property type="match status" value="1"/>
</dbReference>
<dbReference type="AlphaFoldDB" id="A0A5C4MUE8"/>
<dbReference type="Proteomes" id="UP000305887">
    <property type="component" value="Unassembled WGS sequence"/>
</dbReference>
<dbReference type="OrthoDB" id="113462at2"/>
<gene>
    <name evidence="1" type="ORF">FHG66_10610</name>
</gene>
<dbReference type="SUPFAM" id="SSF52540">
    <property type="entry name" value="P-loop containing nucleoside triphosphate hydrolases"/>
    <property type="match status" value="1"/>
</dbReference>
<evidence type="ECO:0000313" key="2">
    <source>
        <dbReference type="Proteomes" id="UP000305887"/>
    </source>
</evidence>